<dbReference type="Pfam" id="PF03101">
    <property type="entry name" value="FAR1"/>
    <property type="match status" value="1"/>
</dbReference>
<proteinExistence type="predicted"/>
<name>A0A830CAB5_9LAMI</name>
<dbReference type="PANTHER" id="PTHR46328">
    <property type="entry name" value="FAR-RED IMPAIRED RESPONSIVE (FAR1) FAMILY PROTEIN-RELATED"/>
    <property type="match status" value="1"/>
</dbReference>
<feature type="region of interest" description="Disordered" evidence="2">
    <location>
        <begin position="1"/>
        <end position="20"/>
    </location>
</feature>
<dbReference type="InterPro" id="IPR004330">
    <property type="entry name" value="FAR1_DNA_bnd_dom"/>
</dbReference>
<dbReference type="AlphaFoldDB" id="A0A830CAB5"/>
<evidence type="ECO:0000313" key="5">
    <source>
        <dbReference type="Proteomes" id="UP000653305"/>
    </source>
</evidence>
<evidence type="ECO:0000259" key="3">
    <source>
        <dbReference type="Pfam" id="PF03101"/>
    </source>
</evidence>
<gene>
    <name evidence="4" type="ORF">PHJA_001262100</name>
</gene>
<feature type="compositionally biased region" description="Pro residues" evidence="2">
    <location>
        <begin position="1"/>
        <end position="11"/>
    </location>
</feature>
<evidence type="ECO:0000313" key="4">
    <source>
        <dbReference type="EMBL" id="GFP91181.1"/>
    </source>
</evidence>
<feature type="domain" description="FAR1" evidence="3">
    <location>
        <begin position="88"/>
        <end position="178"/>
    </location>
</feature>
<reference evidence="4" key="1">
    <citation type="submission" date="2020-07" db="EMBL/GenBank/DDBJ databases">
        <title>Ethylene signaling mediates host invasion by parasitic plants.</title>
        <authorList>
            <person name="Yoshida S."/>
        </authorList>
    </citation>
    <scope>NUCLEOTIDE SEQUENCE</scope>
    <source>
        <strain evidence="4">Okayama</strain>
    </source>
</reference>
<evidence type="ECO:0000256" key="2">
    <source>
        <dbReference type="SAM" id="MobiDB-lite"/>
    </source>
</evidence>
<organism evidence="4 5">
    <name type="scientific">Phtheirospermum japonicum</name>
    <dbReference type="NCBI Taxonomy" id="374723"/>
    <lineage>
        <taxon>Eukaryota</taxon>
        <taxon>Viridiplantae</taxon>
        <taxon>Streptophyta</taxon>
        <taxon>Embryophyta</taxon>
        <taxon>Tracheophyta</taxon>
        <taxon>Spermatophyta</taxon>
        <taxon>Magnoliopsida</taxon>
        <taxon>eudicotyledons</taxon>
        <taxon>Gunneridae</taxon>
        <taxon>Pentapetalae</taxon>
        <taxon>asterids</taxon>
        <taxon>lamiids</taxon>
        <taxon>Lamiales</taxon>
        <taxon>Orobanchaceae</taxon>
        <taxon>Orobanchaceae incertae sedis</taxon>
        <taxon>Phtheirospermum</taxon>
    </lineage>
</organism>
<evidence type="ECO:0000256" key="1">
    <source>
        <dbReference type="SAM" id="Coils"/>
    </source>
</evidence>
<protein>
    <submittedName>
        <fullName evidence="4">Protein far1-related sequence 7</fullName>
    </submittedName>
</protein>
<accession>A0A830CAB5</accession>
<comment type="caution">
    <text evidence="4">The sequence shown here is derived from an EMBL/GenBank/DDBJ whole genome shotgun (WGS) entry which is preliminary data.</text>
</comment>
<sequence>MVGQSPPPPSNPANGGSEIEGGDVTTVGWLDILRFLSSFFVALLATMVEEKDVDLGQRDSNNVSETGGAKILEPYVGMEFESEDDARKYYTDYATRVGFVVRLLQPRRSETDGGTLTRCLVCNKHGLSLSLSPKGGSGPERKTRPSARDGCSATIHFKRGDSGKWVVTRLQKDHNHPLDLDLTAHTYINLRDKDKKIHELTGELQRQEEQFAAYRETFLSLVADIEKQADRHLSPKVLAVVQSVRKAEAEALVISKA</sequence>
<dbReference type="Proteomes" id="UP000653305">
    <property type="component" value="Unassembled WGS sequence"/>
</dbReference>
<keyword evidence="5" id="KW-1185">Reference proteome</keyword>
<keyword evidence="1" id="KW-0175">Coiled coil</keyword>
<dbReference type="OrthoDB" id="1886686at2759"/>
<dbReference type="EMBL" id="BMAC01000237">
    <property type="protein sequence ID" value="GFP91181.1"/>
    <property type="molecule type" value="Genomic_DNA"/>
</dbReference>
<dbReference type="PANTHER" id="PTHR46328:SF7">
    <property type="entry name" value="FAR-RED IMPAIRED RESPONSIVE (FAR1) FAMILY PROTEIN"/>
    <property type="match status" value="1"/>
</dbReference>
<feature type="coiled-coil region" evidence="1">
    <location>
        <begin position="190"/>
        <end position="217"/>
    </location>
</feature>